<sequence length="78" mass="9463">MKLTKDLEERWGLTFTNVYSRLKKEDFMHLQSDLLFLFNHYGIAFDYKTKGFFLDKRQYDLIRQNEEMEAAQLFGLSK</sequence>
<proteinExistence type="predicted"/>
<evidence type="ECO:0000313" key="2">
    <source>
        <dbReference type="Proteomes" id="UP000309788"/>
    </source>
</evidence>
<evidence type="ECO:0000313" key="1">
    <source>
        <dbReference type="EMBL" id="TLU92008.1"/>
    </source>
</evidence>
<reference evidence="1 2" key="1">
    <citation type="submission" date="2019-05" db="EMBL/GenBank/DDBJ databases">
        <authorList>
            <person name="Qu J.-H."/>
        </authorList>
    </citation>
    <scope>NUCLEOTIDE SEQUENCE [LARGE SCALE GENOMIC DNA]</scope>
    <source>
        <strain evidence="1 2">Z12</strain>
    </source>
</reference>
<gene>
    <name evidence="1" type="ORF">FEM55_14705</name>
</gene>
<dbReference type="AlphaFoldDB" id="A0A5R9KB67"/>
<dbReference type="RefSeq" id="WP_138282117.1">
    <property type="nucleotide sequence ID" value="NZ_BMGE01000003.1"/>
</dbReference>
<protein>
    <submittedName>
        <fullName evidence="1">Uncharacterized protein</fullName>
    </submittedName>
</protein>
<organism evidence="1 2">
    <name type="scientific">Dyadobacter sediminis</name>
    <dbReference type="NCBI Taxonomy" id="1493691"/>
    <lineage>
        <taxon>Bacteria</taxon>
        <taxon>Pseudomonadati</taxon>
        <taxon>Bacteroidota</taxon>
        <taxon>Cytophagia</taxon>
        <taxon>Cytophagales</taxon>
        <taxon>Spirosomataceae</taxon>
        <taxon>Dyadobacter</taxon>
    </lineage>
</organism>
<comment type="caution">
    <text evidence="1">The sequence shown here is derived from an EMBL/GenBank/DDBJ whole genome shotgun (WGS) entry which is preliminary data.</text>
</comment>
<accession>A0A5R9KB67</accession>
<dbReference type="EMBL" id="VCEI01000025">
    <property type="protein sequence ID" value="TLU92008.1"/>
    <property type="molecule type" value="Genomic_DNA"/>
</dbReference>
<dbReference type="Proteomes" id="UP000309788">
    <property type="component" value="Unassembled WGS sequence"/>
</dbReference>
<keyword evidence="2" id="KW-1185">Reference proteome</keyword>
<name>A0A5R9KB67_9BACT</name>